<reference evidence="1" key="1">
    <citation type="submission" date="2021-05" db="EMBL/GenBank/DDBJ databases">
        <authorList>
            <person name="Scholz U."/>
            <person name="Mascher M."/>
            <person name="Fiebig A."/>
        </authorList>
    </citation>
    <scope>NUCLEOTIDE SEQUENCE [LARGE SCALE GENOMIC DNA]</scope>
</reference>
<evidence type="ECO:0000313" key="2">
    <source>
        <dbReference type="Proteomes" id="UP001732700"/>
    </source>
</evidence>
<accession>A0ACD5W2D7</accession>
<organism evidence="1 2">
    <name type="scientific">Avena sativa</name>
    <name type="common">Oat</name>
    <dbReference type="NCBI Taxonomy" id="4498"/>
    <lineage>
        <taxon>Eukaryota</taxon>
        <taxon>Viridiplantae</taxon>
        <taxon>Streptophyta</taxon>
        <taxon>Embryophyta</taxon>
        <taxon>Tracheophyta</taxon>
        <taxon>Spermatophyta</taxon>
        <taxon>Magnoliopsida</taxon>
        <taxon>Liliopsida</taxon>
        <taxon>Poales</taxon>
        <taxon>Poaceae</taxon>
        <taxon>BOP clade</taxon>
        <taxon>Pooideae</taxon>
        <taxon>Poodae</taxon>
        <taxon>Poeae</taxon>
        <taxon>Poeae Chloroplast Group 1 (Aveneae type)</taxon>
        <taxon>Aveninae</taxon>
        <taxon>Avena</taxon>
    </lineage>
</organism>
<dbReference type="EnsemblPlants" id="AVESA.00010b.r2.3DG0545250.1">
    <property type="protein sequence ID" value="AVESA.00010b.r2.3DG0545250.1.CDS"/>
    <property type="gene ID" value="AVESA.00010b.r2.3DG0545250"/>
</dbReference>
<dbReference type="Proteomes" id="UP001732700">
    <property type="component" value="Chromosome 3D"/>
</dbReference>
<protein>
    <submittedName>
        <fullName evidence="1">Uncharacterized protein</fullName>
    </submittedName>
</protein>
<evidence type="ECO:0000313" key="1">
    <source>
        <dbReference type="EnsemblPlants" id="AVESA.00010b.r2.3DG0545250.1.CDS"/>
    </source>
</evidence>
<reference evidence="1" key="2">
    <citation type="submission" date="2025-09" db="UniProtKB">
        <authorList>
            <consortium name="EnsemblPlants"/>
        </authorList>
    </citation>
    <scope>IDENTIFICATION</scope>
</reference>
<name>A0ACD5W2D7_AVESA</name>
<sequence>MESPRPYRRLRKASDLRSAHSSERVSMSQKAVDDEDMISRLPDDILIMILSKMDARAAMVTTILSKRWHSLPQLHTCYDLDVNDILPRRYHRQKRLYGEAKAGYEAEKCEDRLTDICAIRERHKQWMGRIMSLRASLEHYKRCAMRRYVKLVNAFLLVPKSARKCRSIQKLRLQTFGSSSRYWIDRWIIAAITKWKVEDLSLAAVDHGVFNFKHLNGRQKVRLNSLSLSNWIAVGIHKSPVFRRLTKLSLSNLSCMGETGSILRHCIQIKDLRLTACCITVDQPVFQIDAPRSKIKNLQVEDCNFVKLYLFSLPCLETLVCRGQPTKIHYGNVPQLKHLSLNYLQPETIIKDNLTSSNKVYPLKKLFKRIPPLENLVLQFKGTQMWVEQTPIPSWFRHLNRLFVANVPVEWDIFWILFLLDAAPVLEMLHVHIGSPGKEDTGEVCKGIDAEHLQYSNLKELTVIGFHGARTQIGLVRQIMKLSPELMHVHLLDGNVKEDERGLGNLEIIQYRSEWHECERAEIVDELTDGICSGALVVLE</sequence>
<proteinExistence type="predicted"/>
<keyword evidence="2" id="KW-1185">Reference proteome</keyword>